<gene>
    <name evidence="1" type="ORF">Mgra_00006926</name>
</gene>
<reference evidence="1" key="1">
    <citation type="journal article" date="2020" name="Ecol. Evol.">
        <title>Genome structure and content of the rice root-knot nematode (Meloidogyne graminicola).</title>
        <authorList>
            <person name="Phan N.T."/>
            <person name="Danchin E.G.J."/>
            <person name="Klopp C."/>
            <person name="Perfus-Barbeoch L."/>
            <person name="Kozlowski D.K."/>
            <person name="Koutsovoulos G.D."/>
            <person name="Lopez-Roques C."/>
            <person name="Bouchez O."/>
            <person name="Zahm M."/>
            <person name="Besnard G."/>
            <person name="Bellafiore S."/>
        </authorList>
    </citation>
    <scope>NUCLEOTIDE SEQUENCE</scope>
    <source>
        <strain evidence="1">VN-18</strain>
    </source>
</reference>
<sequence length="37" mass="4534">MVYVLKEMDIFKLKVIQILNILKVQMKKLNFNSKKMY</sequence>
<accession>A0A8S9ZK29</accession>
<keyword evidence="2" id="KW-1185">Reference proteome</keyword>
<dbReference type="EMBL" id="JABEBT010000072">
    <property type="protein sequence ID" value="KAF7633619.1"/>
    <property type="molecule type" value="Genomic_DNA"/>
</dbReference>
<evidence type="ECO:0000313" key="2">
    <source>
        <dbReference type="Proteomes" id="UP000605970"/>
    </source>
</evidence>
<proteinExistence type="predicted"/>
<dbReference type="AlphaFoldDB" id="A0A8S9ZK29"/>
<name>A0A8S9ZK29_9BILA</name>
<protein>
    <submittedName>
        <fullName evidence="1">Uncharacterized protein</fullName>
    </submittedName>
</protein>
<evidence type="ECO:0000313" key="1">
    <source>
        <dbReference type="EMBL" id="KAF7633619.1"/>
    </source>
</evidence>
<comment type="caution">
    <text evidence="1">The sequence shown here is derived from an EMBL/GenBank/DDBJ whole genome shotgun (WGS) entry which is preliminary data.</text>
</comment>
<organism evidence="1 2">
    <name type="scientific">Meloidogyne graminicola</name>
    <dbReference type="NCBI Taxonomy" id="189291"/>
    <lineage>
        <taxon>Eukaryota</taxon>
        <taxon>Metazoa</taxon>
        <taxon>Ecdysozoa</taxon>
        <taxon>Nematoda</taxon>
        <taxon>Chromadorea</taxon>
        <taxon>Rhabditida</taxon>
        <taxon>Tylenchina</taxon>
        <taxon>Tylenchomorpha</taxon>
        <taxon>Tylenchoidea</taxon>
        <taxon>Meloidogynidae</taxon>
        <taxon>Meloidogyninae</taxon>
        <taxon>Meloidogyne</taxon>
    </lineage>
</organism>
<dbReference type="Proteomes" id="UP000605970">
    <property type="component" value="Unassembled WGS sequence"/>
</dbReference>